<proteinExistence type="predicted"/>
<dbReference type="InterPro" id="IPR036397">
    <property type="entry name" value="RNaseH_sf"/>
</dbReference>
<dbReference type="PANTHER" id="PTHR47723">
    <property type="entry name" value="OS05G0353850 PROTEIN"/>
    <property type="match status" value="1"/>
</dbReference>
<dbReference type="InterPro" id="IPR053151">
    <property type="entry name" value="RNase_H-like"/>
</dbReference>
<evidence type="ECO:0000259" key="1">
    <source>
        <dbReference type="Pfam" id="PF13456"/>
    </source>
</evidence>
<dbReference type="AlphaFoldDB" id="A0A8J4RXL7"/>
<organism evidence="3 4">
    <name type="scientific">Castanea mollissima</name>
    <name type="common">Chinese chestnut</name>
    <dbReference type="NCBI Taxonomy" id="60419"/>
    <lineage>
        <taxon>Eukaryota</taxon>
        <taxon>Viridiplantae</taxon>
        <taxon>Streptophyta</taxon>
        <taxon>Embryophyta</taxon>
        <taxon>Tracheophyta</taxon>
        <taxon>Spermatophyta</taxon>
        <taxon>Magnoliopsida</taxon>
        <taxon>eudicotyledons</taxon>
        <taxon>Gunneridae</taxon>
        <taxon>Pentapetalae</taxon>
        <taxon>rosids</taxon>
        <taxon>fabids</taxon>
        <taxon>Fagales</taxon>
        <taxon>Fagaceae</taxon>
        <taxon>Castanea</taxon>
    </lineage>
</organism>
<sequence length="272" mass="30492">MPKIKCFMWQCVHRSILVREVLVAKGLNLYTSCPLCNDPTESIIHVLRDCPIAQQVWNSLSPPMLPNLFFGANLLDWLCLNYTANHSTLVLWASEYAFLGVNENKKRSLGTIFIKWETPPQHWHKLNIDGSSLGNLGRAVGRDIIRNSNGEWMGGYAQIIGTTTSVAVELWALRDGLNMCIDLNLLVVIIELDAKLVVDLLKNMSGSLNGNDDSKIINTVNFGNYSYSQHTMTRSRFSLPLFLKFDPILNNTDSTALGFQISLFSLEGVMLL</sequence>
<dbReference type="InterPro" id="IPR002156">
    <property type="entry name" value="RNaseH_domain"/>
</dbReference>
<feature type="domain" description="Reverse transcriptase zinc-binding" evidence="2">
    <location>
        <begin position="2"/>
        <end position="57"/>
    </location>
</feature>
<dbReference type="OrthoDB" id="1744872at2759"/>
<comment type="caution">
    <text evidence="3">The sequence shown here is derived from an EMBL/GenBank/DDBJ whole genome shotgun (WGS) entry which is preliminary data.</text>
</comment>
<dbReference type="EMBL" id="JRKL02000091">
    <property type="protein sequence ID" value="KAF3975273.1"/>
    <property type="molecule type" value="Genomic_DNA"/>
</dbReference>
<dbReference type="PANTHER" id="PTHR47723:SF19">
    <property type="entry name" value="POLYNUCLEOTIDYL TRANSFERASE, RIBONUCLEASE H-LIKE SUPERFAMILY PROTEIN"/>
    <property type="match status" value="1"/>
</dbReference>
<dbReference type="GO" id="GO:0003676">
    <property type="term" value="F:nucleic acid binding"/>
    <property type="evidence" value="ECO:0007669"/>
    <property type="project" value="InterPro"/>
</dbReference>
<dbReference type="Pfam" id="PF13456">
    <property type="entry name" value="RVT_3"/>
    <property type="match status" value="1"/>
</dbReference>
<dbReference type="Gene3D" id="3.30.420.10">
    <property type="entry name" value="Ribonuclease H-like superfamily/Ribonuclease H"/>
    <property type="match status" value="1"/>
</dbReference>
<dbReference type="CDD" id="cd06222">
    <property type="entry name" value="RNase_H_like"/>
    <property type="match status" value="1"/>
</dbReference>
<reference evidence="3" key="1">
    <citation type="submission" date="2020-03" db="EMBL/GenBank/DDBJ databases">
        <title>Castanea mollissima Vanexum genome sequencing.</title>
        <authorList>
            <person name="Staton M."/>
        </authorList>
    </citation>
    <scope>NUCLEOTIDE SEQUENCE</scope>
    <source>
        <tissue evidence="3">Leaf</tissue>
    </source>
</reference>
<dbReference type="Proteomes" id="UP000737018">
    <property type="component" value="Unassembled WGS sequence"/>
</dbReference>
<dbReference type="InterPro" id="IPR044730">
    <property type="entry name" value="RNase_H-like_dom_plant"/>
</dbReference>
<dbReference type="InterPro" id="IPR026960">
    <property type="entry name" value="RVT-Znf"/>
</dbReference>
<feature type="domain" description="RNase H type-1" evidence="1">
    <location>
        <begin position="127"/>
        <end position="205"/>
    </location>
</feature>
<accession>A0A8J4RXL7</accession>
<protein>
    <recommendedName>
        <fullName evidence="5">Reverse transcriptase zinc-binding domain-containing protein</fullName>
    </recommendedName>
</protein>
<dbReference type="GO" id="GO:0004523">
    <property type="term" value="F:RNA-DNA hybrid ribonuclease activity"/>
    <property type="evidence" value="ECO:0007669"/>
    <property type="project" value="InterPro"/>
</dbReference>
<evidence type="ECO:0000313" key="4">
    <source>
        <dbReference type="Proteomes" id="UP000737018"/>
    </source>
</evidence>
<dbReference type="Pfam" id="PF13966">
    <property type="entry name" value="zf-RVT"/>
    <property type="match status" value="1"/>
</dbReference>
<dbReference type="SUPFAM" id="SSF53098">
    <property type="entry name" value="Ribonuclease H-like"/>
    <property type="match status" value="1"/>
</dbReference>
<gene>
    <name evidence="3" type="ORF">CMV_001475</name>
</gene>
<evidence type="ECO:0000259" key="2">
    <source>
        <dbReference type="Pfam" id="PF13966"/>
    </source>
</evidence>
<evidence type="ECO:0008006" key="5">
    <source>
        <dbReference type="Google" id="ProtNLM"/>
    </source>
</evidence>
<evidence type="ECO:0000313" key="3">
    <source>
        <dbReference type="EMBL" id="KAF3975273.1"/>
    </source>
</evidence>
<keyword evidence="4" id="KW-1185">Reference proteome</keyword>
<dbReference type="InterPro" id="IPR012337">
    <property type="entry name" value="RNaseH-like_sf"/>
</dbReference>
<name>A0A8J4RXL7_9ROSI</name>